<evidence type="ECO:0000259" key="4">
    <source>
        <dbReference type="PROSITE" id="PS50932"/>
    </source>
</evidence>
<keyword evidence="6" id="KW-1185">Reference proteome</keyword>
<evidence type="ECO:0000256" key="1">
    <source>
        <dbReference type="ARBA" id="ARBA00023015"/>
    </source>
</evidence>
<dbReference type="SUPFAM" id="SSF47413">
    <property type="entry name" value="lambda repressor-like DNA-binding domains"/>
    <property type="match status" value="1"/>
</dbReference>
<gene>
    <name evidence="5" type="ORF">SAMN04487940_13030</name>
</gene>
<dbReference type="GO" id="GO:0003700">
    <property type="term" value="F:DNA-binding transcription factor activity"/>
    <property type="evidence" value="ECO:0007669"/>
    <property type="project" value="TreeGrafter"/>
</dbReference>
<dbReference type="SUPFAM" id="SSF53822">
    <property type="entry name" value="Periplasmic binding protein-like I"/>
    <property type="match status" value="1"/>
</dbReference>
<dbReference type="Pfam" id="PF00356">
    <property type="entry name" value="LacI"/>
    <property type="match status" value="1"/>
</dbReference>
<dbReference type="Gene3D" id="3.40.50.2300">
    <property type="match status" value="2"/>
</dbReference>
<feature type="domain" description="HTH lacI-type" evidence="4">
    <location>
        <begin position="13"/>
        <end position="54"/>
    </location>
</feature>
<evidence type="ECO:0000313" key="6">
    <source>
        <dbReference type="Proteomes" id="UP000182932"/>
    </source>
</evidence>
<keyword evidence="1" id="KW-0805">Transcription regulation</keyword>
<dbReference type="InterPro" id="IPR025997">
    <property type="entry name" value="SBP_2_dom"/>
</dbReference>
<proteinExistence type="predicted"/>
<accession>A0A975WF46</accession>
<dbReference type="PROSITE" id="PS50932">
    <property type="entry name" value="HTH_LACI_2"/>
    <property type="match status" value="1"/>
</dbReference>
<dbReference type="PANTHER" id="PTHR30146">
    <property type="entry name" value="LACI-RELATED TRANSCRIPTIONAL REPRESSOR"/>
    <property type="match status" value="1"/>
</dbReference>
<dbReference type="PANTHER" id="PTHR30146:SF152">
    <property type="entry name" value="TRANSCRIPTIONAL REGULATORY PROTEIN"/>
    <property type="match status" value="1"/>
</dbReference>
<comment type="caution">
    <text evidence="5">The sequence shown here is derived from an EMBL/GenBank/DDBJ whole genome shotgun (WGS) entry which is preliminary data.</text>
</comment>
<dbReference type="Pfam" id="PF13407">
    <property type="entry name" value="Peripla_BP_4"/>
    <property type="match status" value="1"/>
</dbReference>
<dbReference type="SMART" id="SM00354">
    <property type="entry name" value="HTH_LACI"/>
    <property type="match status" value="1"/>
</dbReference>
<dbReference type="GeneID" id="80820951"/>
<organism evidence="5 6">
    <name type="scientific">Marinovum algicola</name>
    <dbReference type="NCBI Taxonomy" id="42444"/>
    <lineage>
        <taxon>Bacteria</taxon>
        <taxon>Pseudomonadati</taxon>
        <taxon>Pseudomonadota</taxon>
        <taxon>Alphaproteobacteria</taxon>
        <taxon>Rhodobacterales</taxon>
        <taxon>Roseobacteraceae</taxon>
        <taxon>Marinovum</taxon>
    </lineage>
</organism>
<dbReference type="Gene3D" id="1.10.260.40">
    <property type="entry name" value="lambda repressor-like DNA-binding domains"/>
    <property type="match status" value="1"/>
</dbReference>
<dbReference type="AlphaFoldDB" id="A0A975WF46"/>
<dbReference type="InterPro" id="IPR010982">
    <property type="entry name" value="Lambda_DNA-bd_dom_sf"/>
</dbReference>
<dbReference type="GO" id="GO:0000976">
    <property type="term" value="F:transcription cis-regulatory region binding"/>
    <property type="evidence" value="ECO:0007669"/>
    <property type="project" value="TreeGrafter"/>
</dbReference>
<dbReference type="InterPro" id="IPR028082">
    <property type="entry name" value="Peripla_BP_I"/>
</dbReference>
<keyword evidence="2" id="KW-0238">DNA-binding</keyword>
<dbReference type="InterPro" id="IPR000843">
    <property type="entry name" value="HTH_LacI"/>
</dbReference>
<sequence length="342" mass="37665">MYDEVKSTSWRGPTISEIAEVAGVGSATVDRVLNNRPGVSEKTRRRVRDAFEKLSAERGAADRPLTLRLYCDSGASFNALMEQAVDRANRTLPGVQIDGQYVSTHQMDPMQFARKIEDEGAEADGVIVIAREHPAINRAVRKLVGNGHPVVALTTDLPSSRRLAYIGNDQYAAGSVAAHLIGRALPEKRNNILLMMSVPFRSQQEREMGFRRVLRSEFPHLKIEERVTSDDSTETTREQLAAYVEAHGCPAAIYNLAGANRGVAEALENRGKTHDTIFVGHELTQYSRALLESGVMDYVISHDFTAEVTSAAEWIRSQLGGTEMSEPAATQISIHTRYNCGP</sequence>
<name>A0A975WF46_9RHOB</name>
<evidence type="ECO:0000256" key="3">
    <source>
        <dbReference type="ARBA" id="ARBA00023163"/>
    </source>
</evidence>
<dbReference type="Proteomes" id="UP000182932">
    <property type="component" value="Unassembled WGS sequence"/>
</dbReference>
<dbReference type="CDD" id="cd06307">
    <property type="entry name" value="PBP1_sugar_binding"/>
    <property type="match status" value="1"/>
</dbReference>
<dbReference type="CDD" id="cd01392">
    <property type="entry name" value="HTH_LacI"/>
    <property type="match status" value="1"/>
</dbReference>
<keyword evidence="3" id="KW-0804">Transcription</keyword>
<evidence type="ECO:0000256" key="2">
    <source>
        <dbReference type="ARBA" id="ARBA00023125"/>
    </source>
</evidence>
<evidence type="ECO:0000313" key="5">
    <source>
        <dbReference type="EMBL" id="SEK09570.1"/>
    </source>
</evidence>
<dbReference type="EMBL" id="FNYY01000030">
    <property type="protein sequence ID" value="SEK09570.1"/>
    <property type="molecule type" value="Genomic_DNA"/>
</dbReference>
<dbReference type="PROSITE" id="PS00356">
    <property type="entry name" value="HTH_LACI_1"/>
    <property type="match status" value="1"/>
</dbReference>
<dbReference type="RefSeq" id="WP_211569028.1">
    <property type="nucleotide sequence ID" value="NZ_FNYY01000030.1"/>
</dbReference>
<reference evidence="5 6" key="1">
    <citation type="submission" date="2016-10" db="EMBL/GenBank/DDBJ databases">
        <authorList>
            <person name="Varghese N."/>
            <person name="Submissions S."/>
        </authorList>
    </citation>
    <scope>NUCLEOTIDE SEQUENCE [LARGE SCALE GENOMIC DNA]</scope>
    <source>
        <strain evidence="5 6">FF3</strain>
    </source>
</reference>
<protein>
    <submittedName>
        <fullName evidence="5">LacI family transcriptional regulator</fullName>
    </submittedName>
</protein>